<evidence type="ECO:0000256" key="9">
    <source>
        <dbReference type="SAM" id="MobiDB-lite"/>
    </source>
</evidence>
<accession>A0A8B9NEJ4</accession>
<comment type="subcellular location">
    <subcellularLocation>
        <location evidence="1 7 8">Nucleus</location>
    </subcellularLocation>
</comment>
<dbReference type="GO" id="GO:0048513">
    <property type="term" value="P:animal organ development"/>
    <property type="evidence" value="ECO:0007669"/>
    <property type="project" value="TreeGrafter"/>
</dbReference>
<feature type="compositionally biased region" description="Basic and acidic residues" evidence="9">
    <location>
        <begin position="64"/>
        <end position="73"/>
    </location>
</feature>
<dbReference type="Ensembl" id="ENSANIT00000022039.1">
    <property type="protein sequence ID" value="ENSANIP00000021335.1"/>
    <property type="gene ID" value="ENSANIG00000014507.1"/>
</dbReference>
<sequence length="900" mass="93236">MSFAPDRWRQGGRAAALPRRPLPRSRDPPPRAAARLGAATPSPGIAGTDPRGRPTGQTHRSRRGCRDSGREARSGPCWSPLAVTVRRGRALPERHRRTRARDPGGAVAGPAPASQVRASRRGRSELRVRGTAGRGDRVPCPRDTGSLENGGRAAGNGGSKGKRDLRPGNGRSAQLASVARERRVPGNRGPYYRQRRVGGSGARTTGQGGWVRAPGPAGRGNRNPCPRGRGSLLPGTTDWSVSWERRVGGSGLRTTGNGRRARAPGPAARGNRGPSGSGGPGQTPGPCPGSGGSAAARSVRSAAGGLGGMGGLRARGQRRLRGTKPALPGEAAGAVPVRAPRDNGAGAGDLCVRPGGRGPGWAPRRRRSLRRGCGRSRGRSVARYRGGSGGARRRPFVAAGRGTSCGCPAAGNRAGARRGRAERRALGARRPPPAGRPETAAEPVREPRRGGGAVPRRRGRGTEEGGGTDAVVGRGPGMREPPPPGARGCQSRGAAANQGAGGRDFGRSRWSGAEKRAPPGPAAHPRSRAGAASSRGPCPGPGRCPGPGSSPGPSPGPAGPAAGAPSQPPPLPPPRGAARRRPPPPPPPPPPPAAAPRPPAARPCPRPAGSERGRAMEAAALAREGGGQGPPPHEPISFGIDQILGGPEPAGGGGGGGPARAAGEPDYGLYGGGYGPACSLGSYNLNMSMNVSVNVTPAPAAPPAGVIRVPAHRPAPAAPPAAPPPVPGLSGLTFPWMETTRRIAKDRLSAALSPFAATRRIGHPYQNRTPPKRKKPRTSFSRVQICELEKRFHRQKYLASAERATLAKALKMTDAQVKTWFQNRRTKWRRQTAEEREAERQQANRLMLHLQQEAFQKSLSQPLPQDPLCMHNSSLYALQNLQPWAEDNKVTSVSGVASVV</sequence>
<feature type="compositionally biased region" description="Basic and acidic residues" evidence="9">
    <location>
        <begin position="122"/>
        <end position="140"/>
    </location>
</feature>
<evidence type="ECO:0000256" key="6">
    <source>
        <dbReference type="ARBA" id="ARBA00058379"/>
    </source>
</evidence>
<feature type="DNA-binding region" description="Homeobox" evidence="7">
    <location>
        <begin position="773"/>
        <end position="832"/>
    </location>
</feature>
<feature type="region of interest" description="Disordered" evidence="9">
    <location>
        <begin position="761"/>
        <end position="780"/>
    </location>
</feature>
<dbReference type="Pfam" id="PF00046">
    <property type="entry name" value="Homeodomain"/>
    <property type="match status" value="1"/>
</dbReference>
<evidence type="ECO:0000256" key="4">
    <source>
        <dbReference type="ARBA" id="ARBA00023155"/>
    </source>
</evidence>
<evidence type="ECO:0000256" key="5">
    <source>
        <dbReference type="ARBA" id="ARBA00023242"/>
    </source>
</evidence>
<evidence type="ECO:0000256" key="7">
    <source>
        <dbReference type="PROSITE-ProRule" id="PRU00108"/>
    </source>
</evidence>
<dbReference type="SUPFAM" id="SSF46689">
    <property type="entry name" value="Homeodomain-like"/>
    <property type="match status" value="1"/>
</dbReference>
<evidence type="ECO:0000256" key="2">
    <source>
        <dbReference type="ARBA" id="ARBA00022473"/>
    </source>
</evidence>
<evidence type="ECO:0000313" key="12">
    <source>
        <dbReference type="Proteomes" id="UP000694541"/>
    </source>
</evidence>
<dbReference type="InterPro" id="IPR017970">
    <property type="entry name" value="Homeobox_CS"/>
</dbReference>
<dbReference type="GO" id="GO:0000981">
    <property type="term" value="F:DNA-binding transcription factor activity, RNA polymerase II-specific"/>
    <property type="evidence" value="ECO:0007669"/>
    <property type="project" value="InterPro"/>
</dbReference>
<feature type="region of interest" description="Disordered" evidence="9">
    <location>
        <begin position="1"/>
        <end position="659"/>
    </location>
</feature>
<dbReference type="InterPro" id="IPR009057">
    <property type="entry name" value="Homeodomain-like_sf"/>
</dbReference>
<protein>
    <recommendedName>
        <fullName evidence="10">Homeobox domain-containing protein</fullName>
    </recommendedName>
</protein>
<evidence type="ECO:0000256" key="8">
    <source>
        <dbReference type="RuleBase" id="RU000682"/>
    </source>
</evidence>
<feature type="compositionally biased region" description="Basic residues" evidence="9">
    <location>
        <begin position="86"/>
        <end position="99"/>
    </location>
</feature>
<keyword evidence="4 7" id="KW-0371">Homeobox</keyword>
<dbReference type="PANTHER" id="PTHR45921">
    <property type="entry name" value="IP01054P"/>
    <property type="match status" value="1"/>
</dbReference>
<keyword evidence="5 7" id="KW-0539">Nucleus</keyword>
<dbReference type="PROSITE" id="PS50071">
    <property type="entry name" value="HOMEOBOX_2"/>
    <property type="match status" value="1"/>
</dbReference>
<dbReference type="CDD" id="cd00086">
    <property type="entry name" value="homeodomain"/>
    <property type="match status" value="1"/>
</dbReference>
<evidence type="ECO:0000256" key="1">
    <source>
        <dbReference type="ARBA" id="ARBA00004123"/>
    </source>
</evidence>
<feature type="compositionally biased region" description="Low complexity" evidence="9">
    <location>
        <begin position="212"/>
        <end position="230"/>
    </location>
</feature>
<feature type="compositionally biased region" description="Pro residues" evidence="9">
    <location>
        <begin position="583"/>
        <end position="606"/>
    </location>
</feature>
<feature type="compositionally biased region" description="Low complexity" evidence="9">
    <location>
        <begin position="32"/>
        <end position="43"/>
    </location>
</feature>
<dbReference type="InterPro" id="IPR001356">
    <property type="entry name" value="HD"/>
</dbReference>
<dbReference type="FunFam" id="1.10.10.60:FF:000040">
    <property type="entry name" value="T-cell leukemia homeobox protein 3"/>
    <property type="match status" value="1"/>
</dbReference>
<evidence type="ECO:0000259" key="10">
    <source>
        <dbReference type="PROSITE" id="PS50071"/>
    </source>
</evidence>
<feature type="compositionally biased region" description="Low complexity" evidence="9">
    <location>
        <begin position="103"/>
        <end position="113"/>
    </location>
</feature>
<evidence type="ECO:0000313" key="11">
    <source>
        <dbReference type="Ensembl" id="ENSANIP00000021335.1"/>
    </source>
</evidence>
<evidence type="ECO:0000256" key="3">
    <source>
        <dbReference type="ARBA" id="ARBA00023125"/>
    </source>
</evidence>
<keyword evidence="3 7" id="KW-0238">DNA-binding</keyword>
<dbReference type="SMART" id="SM00389">
    <property type="entry name" value="HOX"/>
    <property type="match status" value="1"/>
</dbReference>
<feature type="compositionally biased region" description="Low complexity" evidence="9">
    <location>
        <begin position="293"/>
        <end position="303"/>
    </location>
</feature>
<keyword evidence="12" id="KW-1185">Reference proteome</keyword>
<feature type="domain" description="Homeobox" evidence="10">
    <location>
        <begin position="771"/>
        <end position="831"/>
    </location>
</feature>
<feature type="compositionally biased region" description="Pro residues" evidence="9">
    <location>
        <begin position="566"/>
        <end position="575"/>
    </location>
</feature>
<proteinExistence type="predicted"/>
<dbReference type="AlphaFoldDB" id="A0A8B9NEJ4"/>
<dbReference type="PROSITE" id="PS00027">
    <property type="entry name" value="HOMEOBOX_1"/>
    <property type="match status" value="1"/>
</dbReference>
<dbReference type="GO" id="GO:0005634">
    <property type="term" value="C:nucleus"/>
    <property type="evidence" value="ECO:0007669"/>
    <property type="project" value="UniProtKB-SubCell"/>
</dbReference>
<feature type="compositionally biased region" description="Basic and acidic residues" evidence="9">
    <location>
        <begin position="504"/>
        <end position="517"/>
    </location>
</feature>
<feature type="compositionally biased region" description="Gly residues" evidence="9">
    <location>
        <begin position="304"/>
        <end position="313"/>
    </location>
</feature>
<feature type="compositionally biased region" description="Low complexity" evidence="9">
    <location>
        <begin position="263"/>
        <end position="272"/>
    </location>
</feature>
<dbReference type="PANTHER" id="PTHR45921:SF3">
    <property type="entry name" value="T-CELL LEUKEMIA HOMEOBOX PROTEIN 2"/>
    <property type="match status" value="1"/>
</dbReference>
<reference evidence="11" key="2">
    <citation type="submission" date="2025-09" db="UniProtKB">
        <authorList>
            <consortium name="Ensembl"/>
        </authorList>
    </citation>
    <scope>IDENTIFICATION</scope>
</reference>
<dbReference type="GO" id="GO:0000978">
    <property type="term" value="F:RNA polymerase II cis-regulatory region sequence-specific DNA binding"/>
    <property type="evidence" value="ECO:0007669"/>
    <property type="project" value="TreeGrafter"/>
</dbReference>
<dbReference type="Proteomes" id="UP000694541">
    <property type="component" value="Unplaced"/>
</dbReference>
<dbReference type="Gene3D" id="1.10.10.60">
    <property type="entry name" value="Homeodomain-like"/>
    <property type="match status" value="1"/>
</dbReference>
<feature type="compositionally biased region" description="Pro residues" evidence="9">
    <location>
        <begin position="538"/>
        <end position="558"/>
    </location>
</feature>
<feature type="compositionally biased region" description="Gly residues" evidence="9">
    <location>
        <begin position="273"/>
        <end position="292"/>
    </location>
</feature>
<feature type="compositionally biased region" description="Basic residues" evidence="9">
    <location>
        <begin position="363"/>
        <end position="382"/>
    </location>
</feature>
<organism evidence="11 12">
    <name type="scientific">Accipiter nisus</name>
    <name type="common">Eurasian sparrowhawk</name>
    <dbReference type="NCBI Taxonomy" id="211598"/>
    <lineage>
        <taxon>Eukaryota</taxon>
        <taxon>Metazoa</taxon>
        <taxon>Chordata</taxon>
        <taxon>Craniata</taxon>
        <taxon>Vertebrata</taxon>
        <taxon>Euteleostomi</taxon>
        <taxon>Archelosauria</taxon>
        <taxon>Archosauria</taxon>
        <taxon>Dinosauria</taxon>
        <taxon>Saurischia</taxon>
        <taxon>Theropoda</taxon>
        <taxon>Coelurosauria</taxon>
        <taxon>Aves</taxon>
        <taxon>Neognathae</taxon>
        <taxon>Neoaves</taxon>
        <taxon>Telluraves</taxon>
        <taxon>Accipitrimorphae</taxon>
        <taxon>Accipitriformes</taxon>
        <taxon>Accipitridae</taxon>
        <taxon>Accipitrinae</taxon>
        <taxon>Accipiter</taxon>
    </lineage>
</organism>
<dbReference type="InterPro" id="IPR042247">
    <property type="entry name" value="TLX1/2/3"/>
</dbReference>
<name>A0A8B9NEJ4_9AVES</name>
<feature type="compositionally biased region" description="Gly residues" evidence="9">
    <location>
        <begin position="648"/>
        <end position="658"/>
    </location>
</feature>
<keyword evidence="2" id="KW-0217">Developmental protein</keyword>
<feature type="compositionally biased region" description="Gly residues" evidence="9">
    <location>
        <begin position="198"/>
        <end position="209"/>
    </location>
</feature>
<reference evidence="11" key="1">
    <citation type="submission" date="2025-08" db="UniProtKB">
        <authorList>
            <consortium name="Ensembl"/>
        </authorList>
    </citation>
    <scope>IDENTIFICATION</scope>
</reference>
<comment type="function">
    <text evidence="6">Seems to be involved in the development of cranial sensory innervation from peripheral ganglia.</text>
</comment>